<dbReference type="InterPro" id="IPR000764">
    <property type="entry name" value="Uridine_kinase-like"/>
</dbReference>
<keyword evidence="8 16" id="KW-0808">Transferase</keyword>
<comment type="subcellular location">
    <subcellularLocation>
        <location evidence="1 16 17">Cytoplasm</location>
    </subcellularLocation>
</comment>
<evidence type="ECO:0000256" key="12">
    <source>
        <dbReference type="ARBA" id="ARBA00030641"/>
    </source>
</evidence>
<evidence type="ECO:0000256" key="8">
    <source>
        <dbReference type="ARBA" id="ARBA00022679"/>
    </source>
</evidence>
<dbReference type="NCBIfam" id="TIGR00235">
    <property type="entry name" value="udk"/>
    <property type="match status" value="1"/>
</dbReference>
<comment type="caution">
    <text evidence="19">The sequence shown here is derived from an EMBL/GenBank/DDBJ whole genome shotgun (WGS) entry which is preliminary data.</text>
</comment>
<evidence type="ECO:0000256" key="10">
    <source>
        <dbReference type="ARBA" id="ARBA00022777"/>
    </source>
</evidence>
<dbReference type="InterPro" id="IPR006083">
    <property type="entry name" value="PRK/URK"/>
</dbReference>
<reference evidence="19 20" key="1">
    <citation type="submission" date="2024-01" db="EMBL/GenBank/DDBJ databases">
        <authorList>
            <person name="Botero Cardona J."/>
        </authorList>
    </citation>
    <scope>NUCLEOTIDE SEQUENCE [LARGE SCALE GENOMIC DNA]</scope>
    <source>
        <strain evidence="19 20">LMG 33000</strain>
    </source>
</reference>
<dbReference type="HAMAP" id="MF_00551">
    <property type="entry name" value="Uridine_kinase"/>
    <property type="match status" value="1"/>
</dbReference>
<name>A0ABP0EQW8_9LACO</name>
<evidence type="ECO:0000256" key="4">
    <source>
        <dbReference type="ARBA" id="ARBA00005408"/>
    </source>
</evidence>
<dbReference type="Proteomes" id="UP001314241">
    <property type="component" value="Unassembled WGS sequence"/>
</dbReference>
<gene>
    <name evidence="16" type="primary">udk</name>
    <name evidence="19" type="ORF">R54876_GBNLAHCA_00138</name>
</gene>
<evidence type="ECO:0000256" key="2">
    <source>
        <dbReference type="ARBA" id="ARBA00004690"/>
    </source>
</evidence>
<evidence type="ECO:0000256" key="13">
    <source>
        <dbReference type="ARBA" id="ARBA00031452"/>
    </source>
</evidence>
<keyword evidence="20" id="KW-1185">Reference proteome</keyword>
<dbReference type="Pfam" id="PF00485">
    <property type="entry name" value="PRK"/>
    <property type="match status" value="1"/>
</dbReference>
<keyword evidence="9 16" id="KW-0547">Nucleotide-binding</keyword>
<dbReference type="PANTHER" id="PTHR10285">
    <property type="entry name" value="URIDINE KINASE"/>
    <property type="match status" value="1"/>
</dbReference>
<comment type="pathway">
    <text evidence="3 16 17">Pyrimidine metabolism; CTP biosynthesis via salvage pathway; CTP from cytidine: step 1/3.</text>
</comment>
<feature type="domain" description="Phosphoribulokinase/uridine kinase" evidence="18">
    <location>
        <begin position="41"/>
        <end position="226"/>
    </location>
</feature>
<comment type="catalytic activity">
    <reaction evidence="15 16 17">
        <text>uridine + ATP = UMP + ADP + H(+)</text>
        <dbReference type="Rhea" id="RHEA:16825"/>
        <dbReference type="ChEBI" id="CHEBI:15378"/>
        <dbReference type="ChEBI" id="CHEBI:16704"/>
        <dbReference type="ChEBI" id="CHEBI:30616"/>
        <dbReference type="ChEBI" id="CHEBI:57865"/>
        <dbReference type="ChEBI" id="CHEBI:456216"/>
        <dbReference type="EC" id="2.7.1.48"/>
    </reaction>
</comment>
<dbReference type="InterPro" id="IPR026008">
    <property type="entry name" value="Uridine_kinase"/>
</dbReference>
<dbReference type="EC" id="2.7.1.48" evidence="5 16"/>
<dbReference type="EMBL" id="CAWVOH010000001">
    <property type="protein sequence ID" value="CAK8053581.1"/>
    <property type="molecule type" value="Genomic_DNA"/>
</dbReference>
<organism evidence="19 20">
    <name type="scientific">Eupransor demetentiae</name>
    <dbReference type="NCBI Taxonomy" id="3109584"/>
    <lineage>
        <taxon>Bacteria</taxon>
        <taxon>Bacillati</taxon>
        <taxon>Bacillota</taxon>
        <taxon>Bacilli</taxon>
        <taxon>Lactobacillales</taxon>
        <taxon>Lactobacillaceae</taxon>
        <taxon>Eupransor</taxon>
    </lineage>
</organism>
<evidence type="ECO:0000256" key="9">
    <source>
        <dbReference type="ARBA" id="ARBA00022741"/>
    </source>
</evidence>
<evidence type="ECO:0000259" key="18">
    <source>
        <dbReference type="Pfam" id="PF00485"/>
    </source>
</evidence>
<protein>
    <recommendedName>
        <fullName evidence="6 16">Uridine kinase</fullName>
        <ecNumber evidence="5 16">2.7.1.48</ecNumber>
    </recommendedName>
    <alternativeName>
        <fullName evidence="12 16">Cytidine monophosphokinase</fullName>
    </alternativeName>
    <alternativeName>
        <fullName evidence="13 16">Uridine monophosphokinase</fullName>
    </alternativeName>
</protein>
<evidence type="ECO:0000256" key="16">
    <source>
        <dbReference type="HAMAP-Rule" id="MF_00551"/>
    </source>
</evidence>
<comment type="similarity">
    <text evidence="4 16 17">Belongs to the uridine kinase family.</text>
</comment>
<evidence type="ECO:0000313" key="19">
    <source>
        <dbReference type="EMBL" id="CAK8053581.1"/>
    </source>
</evidence>
<keyword evidence="7 16" id="KW-0963">Cytoplasm</keyword>
<comment type="pathway">
    <text evidence="2 16 17">Pyrimidine metabolism; UMP biosynthesis via salvage pathway; UMP from uridine: step 1/1.</text>
</comment>
<evidence type="ECO:0000256" key="6">
    <source>
        <dbReference type="ARBA" id="ARBA00021478"/>
    </source>
</evidence>
<accession>A0ABP0EQW8</accession>
<evidence type="ECO:0000313" key="20">
    <source>
        <dbReference type="Proteomes" id="UP001314241"/>
    </source>
</evidence>
<evidence type="ECO:0000256" key="15">
    <source>
        <dbReference type="ARBA" id="ARBA00048909"/>
    </source>
</evidence>
<dbReference type="NCBIfam" id="NF004018">
    <property type="entry name" value="PRK05480.1"/>
    <property type="match status" value="1"/>
</dbReference>
<keyword evidence="11 16" id="KW-0067">ATP-binding</keyword>
<dbReference type="Gene3D" id="3.40.50.300">
    <property type="entry name" value="P-loop containing nucleotide triphosphate hydrolases"/>
    <property type="match status" value="1"/>
</dbReference>
<dbReference type="PRINTS" id="PR00988">
    <property type="entry name" value="URIDINKINASE"/>
</dbReference>
<keyword evidence="10 16" id="KW-0418">Kinase</keyword>
<evidence type="ECO:0000256" key="7">
    <source>
        <dbReference type="ARBA" id="ARBA00022490"/>
    </source>
</evidence>
<dbReference type="CDD" id="cd02023">
    <property type="entry name" value="UMPK"/>
    <property type="match status" value="1"/>
</dbReference>
<dbReference type="GO" id="GO:0004849">
    <property type="term" value="F:uridine kinase activity"/>
    <property type="evidence" value="ECO:0007669"/>
    <property type="project" value="UniProtKB-EC"/>
</dbReference>
<evidence type="ECO:0000256" key="17">
    <source>
        <dbReference type="RuleBase" id="RU003825"/>
    </source>
</evidence>
<evidence type="ECO:0000256" key="11">
    <source>
        <dbReference type="ARBA" id="ARBA00022840"/>
    </source>
</evidence>
<comment type="catalytic activity">
    <reaction evidence="14 17">
        <text>cytidine + ATP = CMP + ADP + H(+)</text>
        <dbReference type="Rhea" id="RHEA:24674"/>
        <dbReference type="ChEBI" id="CHEBI:15378"/>
        <dbReference type="ChEBI" id="CHEBI:17562"/>
        <dbReference type="ChEBI" id="CHEBI:30616"/>
        <dbReference type="ChEBI" id="CHEBI:60377"/>
        <dbReference type="ChEBI" id="CHEBI:456216"/>
        <dbReference type="EC" id="2.7.1.48"/>
    </reaction>
</comment>
<evidence type="ECO:0000256" key="14">
    <source>
        <dbReference type="ARBA" id="ARBA00047436"/>
    </source>
</evidence>
<dbReference type="SUPFAM" id="SSF52540">
    <property type="entry name" value="P-loop containing nucleoside triphosphate hydrolases"/>
    <property type="match status" value="1"/>
</dbReference>
<evidence type="ECO:0000256" key="5">
    <source>
        <dbReference type="ARBA" id="ARBA00012137"/>
    </source>
</evidence>
<sequence>MGIILWQFNLQLRKIDRMNSTATNEEAASSQEEIVAKKPLLIGITGGSGSGKTTVSRALMTRLADHKTVLLQQDSYYRDQSDKPWSERVKTNYDHPDSLETDLFVSDLKKLIRYEAIDVPVYDYERHTRSAETVHVEPADVIIVDGVLLFNDSEVRKLLDLKVYVDTDDDIRFIRRLQRDTTERGRTVDGVIEQYLATVKPMHNQFVEPTKRYADIIVPEGGENFVAIDMLMNQALAIVNENT</sequence>
<feature type="binding site" evidence="16">
    <location>
        <begin position="46"/>
        <end position="53"/>
    </location>
    <ligand>
        <name>ATP</name>
        <dbReference type="ChEBI" id="CHEBI:30616"/>
    </ligand>
</feature>
<proteinExistence type="inferred from homology"/>
<dbReference type="InterPro" id="IPR027417">
    <property type="entry name" value="P-loop_NTPase"/>
</dbReference>
<evidence type="ECO:0000256" key="3">
    <source>
        <dbReference type="ARBA" id="ARBA00004784"/>
    </source>
</evidence>
<evidence type="ECO:0000256" key="1">
    <source>
        <dbReference type="ARBA" id="ARBA00004496"/>
    </source>
</evidence>